<protein>
    <recommendedName>
        <fullName evidence="4">DUF732 domain-containing protein</fullName>
    </recommendedName>
</protein>
<keyword evidence="1" id="KW-0732">Signal</keyword>
<accession>A0ABP9K1R9</accession>
<name>A0ABP9K1R9_9NOCA</name>
<organism evidence="2 3">
    <name type="scientific">Nocardia callitridis</name>
    <dbReference type="NCBI Taxonomy" id="648753"/>
    <lineage>
        <taxon>Bacteria</taxon>
        <taxon>Bacillati</taxon>
        <taxon>Actinomycetota</taxon>
        <taxon>Actinomycetes</taxon>
        <taxon>Mycobacteriales</taxon>
        <taxon>Nocardiaceae</taxon>
        <taxon>Nocardia</taxon>
    </lineage>
</organism>
<sequence length="116" mass="12156">MRITLIAAALLALPVLAACGSDNEAGDKDAKAPVTQADISKSLQDKGLKNQELADCSAKVFIDQGISQDGLRVLISEKYDANATDKQNLGMSADDASKSREASSRIATECIKMPGS</sequence>
<evidence type="ECO:0008006" key="4">
    <source>
        <dbReference type="Google" id="ProtNLM"/>
    </source>
</evidence>
<keyword evidence="3" id="KW-1185">Reference proteome</keyword>
<feature type="signal peptide" evidence="1">
    <location>
        <begin position="1"/>
        <end position="17"/>
    </location>
</feature>
<feature type="chain" id="PRO_5047165243" description="DUF732 domain-containing protein" evidence="1">
    <location>
        <begin position="18"/>
        <end position="116"/>
    </location>
</feature>
<dbReference type="Proteomes" id="UP001500603">
    <property type="component" value="Unassembled WGS sequence"/>
</dbReference>
<comment type="caution">
    <text evidence="2">The sequence shown here is derived from an EMBL/GenBank/DDBJ whole genome shotgun (WGS) entry which is preliminary data.</text>
</comment>
<evidence type="ECO:0000313" key="2">
    <source>
        <dbReference type="EMBL" id="GAA5047604.1"/>
    </source>
</evidence>
<dbReference type="EMBL" id="BAABJM010000001">
    <property type="protein sequence ID" value="GAA5047604.1"/>
    <property type="molecule type" value="Genomic_DNA"/>
</dbReference>
<dbReference type="PROSITE" id="PS51257">
    <property type="entry name" value="PROKAR_LIPOPROTEIN"/>
    <property type="match status" value="1"/>
</dbReference>
<evidence type="ECO:0000256" key="1">
    <source>
        <dbReference type="SAM" id="SignalP"/>
    </source>
</evidence>
<evidence type="ECO:0000313" key="3">
    <source>
        <dbReference type="Proteomes" id="UP001500603"/>
    </source>
</evidence>
<dbReference type="RefSeq" id="WP_345494239.1">
    <property type="nucleotide sequence ID" value="NZ_BAABJM010000001.1"/>
</dbReference>
<proteinExistence type="predicted"/>
<gene>
    <name evidence="2" type="ORF">GCM10023318_14300</name>
</gene>
<reference evidence="3" key="1">
    <citation type="journal article" date="2019" name="Int. J. Syst. Evol. Microbiol.">
        <title>The Global Catalogue of Microorganisms (GCM) 10K type strain sequencing project: providing services to taxonomists for standard genome sequencing and annotation.</title>
        <authorList>
            <consortium name="The Broad Institute Genomics Platform"/>
            <consortium name="The Broad Institute Genome Sequencing Center for Infectious Disease"/>
            <person name="Wu L."/>
            <person name="Ma J."/>
        </authorList>
    </citation>
    <scope>NUCLEOTIDE SEQUENCE [LARGE SCALE GENOMIC DNA]</scope>
    <source>
        <strain evidence="3">JCM 18298</strain>
    </source>
</reference>